<dbReference type="EMBL" id="CM001218">
    <property type="protein sequence ID" value="KEH36612.1"/>
    <property type="molecule type" value="Genomic_DNA"/>
</dbReference>
<dbReference type="Gramene" id="rna7776">
    <property type="protein sequence ID" value="RHN72103.1"/>
    <property type="gene ID" value="gene7776"/>
</dbReference>
<reference evidence="14" key="5">
    <citation type="journal article" date="2018" name="Nat. Plants">
        <title>Whole-genome landscape of Medicago truncatula symbiotic genes.</title>
        <authorList>
            <person name="Pecrix Y."/>
            <person name="Gamas P."/>
            <person name="Carrere S."/>
        </authorList>
    </citation>
    <scope>NUCLEOTIDE SEQUENCE</scope>
    <source>
        <tissue evidence="14">Leaves</tissue>
    </source>
</reference>
<feature type="domain" description="NAF" evidence="12">
    <location>
        <begin position="11"/>
        <end position="35"/>
    </location>
</feature>
<protein>
    <recommendedName>
        <fullName evidence="3">non-specific serine/threonine protein kinase</fullName>
        <ecNumber evidence="3">2.7.11.1</ecNumber>
    </recommendedName>
</protein>
<dbReference type="OrthoDB" id="193931at2759"/>
<dbReference type="AlphaFoldDB" id="G7I7W8"/>
<evidence type="ECO:0000256" key="2">
    <source>
        <dbReference type="ARBA" id="ARBA00006234"/>
    </source>
</evidence>
<dbReference type="EnsemblPlants" id="KEH36612">
    <property type="protein sequence ID" value="KEH36612"/>
    <property type="gene ID" value="MTR_2g016350"/>
</dbReference>
<evidence type="ECO:0000313" key="13">
    <source>
        <dbReference type="EMBL" id="KEH36612.1"/>
    </source>
</evidence>
<dbReference type="GO" id="GO:0005524">
    <property type="term" value="F:ATP binding"/>
    <property type="evidence" value="ECO:0007669"/>
    <property type="project" value="UniProtKB-KW"/>
</dbReference>
<sequence>MSVKDEECSTKLYRSINAFEFISLSPGIDLSRLFEKGMSKRHHARFSTKRPPSNVVSKLEEIAQIDGRFKVMKQNGIVRLEGIETRIVEQLSIDIEIFEVTSSFYIVEVRKIAGDILEYGKFLNQYLKPSLN</sequence>
<evidence type="ECO:0000256" key="5">
    <source>
        <dbReference type="ARBA" id="ARBA00022679"/>
    </source>
</evidence>
<keyword evidence="4 14" id="KW-0723">Serine/threonine-protein kinase</keyword>
<dbReference type="FunFam" id="3.30.310.80:FF:000005">
    <property type="entry name" value="Non-specific serine/threonine protein kinase"/>
    <property type="match status" value="1"/>
</dbReference>
<gene>
    <name evidence="15" type="primary">25485979</name>
    <name evidence="13" type="ordered locus">MTR_2g016350</name>
    <name evidence="14" type="ORF">MtrunA17_Chr2g0284021</name>
</gene>
<reference evidence="17" key="4">
    <citation type="journal article" date="2018" name="Nat. Plants">
        <title>Whole-genome landscape of Medicago truncatula symbiotic genes.</title>
        <authorList>
            <person name="Pecrix Y."/>
            <person name="Staton S.E."/>
            <person name="Sallet E."/>
            <person name="Lelandais-Briere C."/>
            <person name="Moreau S."/>
            <person name="Carrere S."/>
            <person name="Blein T."/>
            <person name="Jardinaud M.F."/>
            <person name="Latrasse D."/>
            <person name="Zouine M."/>
            <person name="Zahm M."/>
            <person name="Kreplak J."/>
            <person name="Mayjonade B."/>
            <person name="Satge C."/>
            <person name="Perez M."/>
            <person name="Cauet S."/>
            <person name="Marande W."/>
            <person name="Chantry-Darmon C."/>
            <person name="Lopez-Roques C."/>
            <person name="Bouchez O."/>
            <person name="Berard A."/>
            <person name="Debelle F."/>
            <person name="Munos S."/>
            <person name="Bendahmane A."/>
            <person name="Berges H."/>
            <person name="Niebel A."/>
            <person name="Buitink J."/>
            <person name="Frugier F."/>
            <person name="Benhamed M."/>
            <person name="Crespi M."/>
            <person name="Gouzy J."/>
            <person name="Gamas P."/>
        </authorList>
    </citation>
    <scope>NUCLEOTIDE SEQUENCE [LARGE SCALE GENOMIC DNA]</scope>
    <source>
        <strain evidence="17">cv. Jemalong A17</strain>
    </source>
</reference>
<comment type="catalytic activity">
    <reaction evidence="11">
        <text>L-seryl-[protein] + ATP = O-phospho-L-seryl-[protein] + ADP + H(+)</text>
        <dbReference type="Rhea" id="RHEA:17989"/>
        <dbReference type="Rhea" id="RHEA-COMP:9863"/>
        <dbReference type="Rhea" id="RHEA-COMP:11604"/>
        <dbReference type="ChEBI" id="CHEBI:15378"/>
        <dbReference type="ChEBI" id="CHEBI:29999"/>
        <dbReference type="ChEBI" id="CHEBI:30616"/>
        <dbReference type="ChEBI" id="CHEBI:83421"/>
        <dbReference type="ChEBI" id="CHEBI:456216"/>
        <dbReference type="EC" id="2.7.11.1"/>
    </reaction>
</comment>
<evidence type="ECO:0000313" key="14">
    <source>
        <dbReference type="EMBL" id="RHN72103.1"/>
    </source>
</evidence>
<dbReference type="KEGG" id="mtr:25485979"/>
<dbReference type="Pfam" id="PF03822">
    <property type="entry name" value="NAF"/>
    <property type="match status" value="1"/>
</dbReference>
<keyword evidence="9" id="KW-0464">Manganese</keyword>
<dbReference type="Gene3D" id="3.30.310.80">
    <property type="entry name" value="Kinase associated domain 1, KA1"/>
    <property type="match status" value="1"/>
</dbReference>
<name>G7I7W8_MEDTR</name>
<proteinExistence type="inferred from homology"/>
<evidence type="ECO:0000256" key="3">
    <source>
        <dbReference type="ARBA" id="ARBA00012513"/>
    </source>
</evidence>
<evidence type="ECO:0000256" key="1">
    <source>
        <dbReference type="ARBA" id="ARBA00001936"/>
    </source>
</evidence>
<evidence type="ECO:0000256" key="9">
    <source>
        <dbReference type="ARBA" id="ARBA00023211"/>
    </source>
</evidence>
<keyword evidence="6" id="KW-0547">Nucleotide-binding</keyword>
<comment type="cofactor">
    <cofactor evidence="1">
        <name>Mn(2+)</name>
        <dbReference type="ChEBI" id="CHEBI:29035"/>
    </cofactor>
</comment>
<dbReference type="PaxDb" id="3880-AES60524"/>
<evidence type="ECO:0000313" key="16">
    <source>
        <dbReference type="Proteomes" id="UP000002051"/>
    </source>
</evidence>
<evidence type="ECO:0000313" key="17">
    <source>
        <dbReference type="Proteomes" id="UP000265566"/>
    </source>
</evidence>
<reference evidence="15" key="3">
    <citation type="submission" date="2015-04" db="UniProtKB">
        <authorList>
            <consortium name="EnsemblPlants"/>
        </authorList>
    </citation>
    <scope>IDENTIFICATION</scope>
    <source>
        <strain evidence="15">cv. Jemalong A17</strain>
    </source>
</reference>
<evidence type="ECO:0000256" key="6">
    <source>
        <dbReference type="ARBA" id="ARBA00022741"/>
    </source>
</evidence>
<dbReference type="HOGENOM" id="CLU_000288_59_5_1"/>
<evidence type="ECO:0000256" key="4">
    <source>
        <dbReference type="ARBA" id="ARBA00022527"/>
    </source>
</evidence>
<keyword evidence="5 14" id="KW-0808">Transferase</keyword>
<keyword evidence="16" id="KW-1185">Reference proteome</keyword>
<comment type="catalytic activity">
    <reaction evidence="10">
        <text>L-threonyl-[protein] + ATP = O-phospho-L-threonyl-[protein] + ADP + H(+)</text>
        <dbReference type="Rhea" id="RHEA:46608"/>
        <dbReference type="Rhea" id="RHEA-COMP:11060"/>
        <dbReference type="Rhea" id="RHEA-COMP:11605"/>
        <dbReference type="ChEBI" id="CHEBI:15378"/>
        <dbReference type="ChEBI" id="CHEBI:30013"/>
        <dbReference type="ChEBI" id="CHEBI:30616"/>
        <dbReference type="ChEBI" id="CHEBI:61977"/>
        <dbReference type="ChEBI" id="CHEBI:456216"/>
        <dbReference type="EC" id="2.7.11.1"/>
    </reaction>
</comment>
<reference evidence="13 16" key="2">
    <citation type="journal article" date="2014" name="BMC Genomics">
        <title>An improved genome release (version Mt4.0) for the model legume Medicago truncatula.</title>
        <authorList>
            <person name="Tang H."/>
            <person name="Krishnakumar V."/>
            <person name="Bidwell S."/>
            <person name="Rosen B."/>
            <person name="Chan A."/>
            <person name="Zhou S."/>
            <person name="Gentzbittel L."/>
            <person name="Childs K.L."/>
            <person name="Yandell M."/>
            <person name="Gundlach H."/>
            <person name="Mayer K.F."/>
            <person name="Schwartz D.C."/>
            <person name="Town C.D."/>
        </authorList>
    </citation>
    <scope>GENOME REANNOTATION</scope>
    <source>
        <strain evidence="13">A17</strain>
        <strain evidence="15 16">cv. Jemalong A17</strain>
    </source>
</reference>
<dbReference type="EMBL" id="PSQE01000002">
    <property type="protein sequence ID" value="RHN72103.1"/>
    <property type="molecule type" value="Genomic_DNA"/>
</dbReference>
<evidence type="ECO:0000256" key="7">
    <source>
        <dbReference type="ARBA" id="ARBA00022777"/>
    </source>
</evidence>
<dbReference type="InterPro" id="IPR004041">
    <property type="entry name" value="NAF_dom"/>
</dbReference>
<keyword evidence="8" id="KW-0067">ATP-binding</keyword>
<evidence type="ECO:0000256" key="10">
    <source>
        <dbReference type="ARBA" id="ARBA00047899"/>
    </source>
</evidence>
<dbReference type="PANTHER" id="PTHR43895">
    <property type="entry name" value="CALCIUM/CALMODULIN-DEPENDENT PROTEIN KINASE KINASE-RELATED"/>
    <property type="match status" value="1"/>
</dbReference>
<dbReference type="EC" id="2.7.11.1" evidence="3"/>
<reference evidence="13 16" key="1">
    <citation type="journal article" date="2011" name="Nature">
        <title>The Medicago genome provides insight into the evolution of rhizobial symbioses.</title>
        <authorList>
            <person name="Young N.D."/>
            <person name="Debelle F."/>
            <person name="Oldroyd G.E."/>
            <person name="Geurts R."/>
            <person name="Cannon S.B."/>
            <person name="Udvardi M.K."/>
            <person name="Benedito V.A."/>
            <person name="Mayer K.F."/>
            <person name="Gouzy J."/>
            <person name="Schoof H."/>
            <person name="Van de Peer Y."/>
            <person name="Proost S."/>
            <person name="Cook D.R."/>
            <person name="Meyers B.C."/>
            <person name="Spannagl M."/>
            <person name="Cheung F."/>
            <person name="De Mita S."/>
            <person name="Krishnakumar V."/>
            <person name="Gundlach H."/>
            <person name="Zhou S."/>
            <person name="Mudge J."/>
            <person name="Bharti A.K."/>
            <person name="Murray J.D."/>
            <person name="Naoumkina M.A."/>
            <person name="Rosen B."/>
            <person name="Silverstein K.A."/>
            <person name="Tang H."/>
            <person name="Rombauts S."/>
            <person name="Zhao P.X."/>
            <person name="Zhou P."/>
            <person name="Barbe V."/>
            <person name="Bardou P."/>
            <person name="Bechner M."/>
            <person name="Bellec A."/>
            <person name="Berger A."/>
            <person name="Berges H."/>
            <person name="Bidwell S."/>
            <person name="Bisseling T."/>
            <person name="Choisne N."/>
            <person name="Couloux A."/>
            <person name="Denny R."/>
            <person name="Deshpande S."/>
            <person name="Dai X."/>
            <person name="Doyle J.J."/>
            <person name="Dudez A.M."/>
            <person name="Farmer A.D."/>
            <person name="Fouteau S."/>
            <person name="Franken C."/>
            <person name="Gibelin C."/>
            <person name="Gish J."/>
            <person name="Goldstein S."/>
            <person name="Gonzalez A.J."/>
            <person name="Green P.J."/>
            <person name="Hallab A."/>
            <person name="Hartog M."/>
            <person name="Hua A."/>
            <person name="Humphray S.J."/>
            <person name="Jeong D.H."/>
            <person name="Jing Y."/>
            <person name="Jocker A."/>
            <person name="Kenton S.M."/>
            <person name="Kim D.J."/>
            <person name="Klee K."/>
            <person name="Lai H."/>
            <person name="Lang C."/>
            <person name="Lin S."/>
            <person name="Macmil S.L."/>
            <person name="Magdelenat G."/>
            <person name="Matthews L."/>
            <person name="McCorrison J."/>
            <person name="Monaghan E.L."/>
            <person name="Mun J.H."/>
            <person name="Najar F.Z."/>
            <person name="Nicholson C."/>
            <person name="Noirot C."/>
            <person name="O'Bleness M."/>
            <person name="Paule C.R."/>
            <person name="Poulain J."/>
            <person name="Prion F."/>
            <person name="Qin B."/>
            <person name="Qu C."/>
            <person name="Retzel E.F."/>
            <person name="Riddle C."/>
            <person name="Sallet E."/>
            <person name="Samain S."/>
            <person name="Samson N."/>
            <person name="Sanders I."/>
            <person name="Saurat O."/>
            <person name="Scarpelli C."/>
            <person name="Schiex T."/>
            <person name="Segurens B."/>
            <person name="Severin A.J."/>
            <person name="Sherrier D.J."/>
            <person name="Shi R."/>
            <person name="Sims S."/>
            <person name="Singer S.R."/>
            <person name="Sinharoy S."/>
            <person name="Sterck L."/>
            <person name="Viollet A."/>
            <person name="Wang B.B."/>
            <person name="Wang K."/>
            <person name="Wang M."/>
            <person name="Wang X."/>
            <person name="Warfsmann J."/>
            <person name="Weissenbach J."/>
            <person name="White D.D."/>
            <person name="White J.D."/>
            <person name="Wiley G.B."/>
            <person name="Wincker P."/>
            <person name="Xing Y."/>
            <person name="Yang L."/>
            <person name="Yao Z."/>
            <person name="Ying F."/>
            <person name="Zhai J."/>
            <person name="Zhou L."/>
            <person name="Zuber A."/>
            <person name="Denarie J."/>
            <person name="Dixon R.A."/>
            <person name="May G.D."/>
            <person name="Schwartz D.C."/>
            <person name="Rogers J."/>
            <person name="Quetier F."/>
            <person name="Town C.D."/>
            <person name="Roe B.A."/>
        </authorList>
    </citation>
    <scope>NUCLEOTIDE SEQUENCE [LARGE SCALE GENOMIC DNA]</scope>
    <source>
        <strain evidence="13">A17</strain>
        <strain evidence="15 16">cv. Jemalong A17</strain>
    </source>
</reference>
<evidence type="ECO:0000256" key="11">
    <source>
        <dbReference type="ARBA" id="ARBA00048679"/>
    </source>
</evidence>
<dbReference type="Proteomes" id="UP000265566">
    <property type="component" value="Chromosome 2"/>
</dbReference>
<dbReference type="CDD" id="cd12195">
    <property type="entry name" value="CIPK_C"/>
    <property type="match status" value="1"/>
</dbReference>
<evidence type="ECO:0000313" key="15">
    <source>
        <dbReference type="EnsemblPlants" id="KEH36612"/>
    </source>
</evidence>
<dbReference type="GO" id="GO:0007165">
    <property type="term" value="P:signal transduction"/>
    <property type="evidence" value="ECO:0007669"/>
    <property type="project" value="InterPro"/>
</dbReference>
<accession>G7I7W8</accession>
<dbReference type="PROSITE" id="PS50816">
    <property type="entry name" value="NAF"/>
    <property type="match status" value="1"/>
</dbReference>
<evidence type="ECO:0000259" key="12">
    <source>
        <dbReference type="PROSITE" id="PS50816"/>
    </source>
</evidence>
<dbReference type="GO" id="GO:0004674">
    <property type="term" value="F:protein serine/threonine kinase activity"/>
    <property type="evidence" value="ECO:0007669"/>
    <property type="project" value="UniProtKB-KW"/>
</dbReference>
<dbReference type="STRING" id="3880.G7I7W8"/>
<evidence type="ECO:0000256" key="8">
    <source>
        <dbReference type="ARBA" id="ARBA00022840"/>
    </source>
</evidence>
<dbReference type="OMA" id="RGERMHF"/>
<dbReference type="InterPro" id="IPR018451">
    <property type="entry name" value="NAF/FISL_domain"/>
</dbReference>
<dbReference type="Proteomes" id="UP000002051">
    <property type="component" value="Chromosome 2"/>
</dbReference>
<organism evidence="13 16">
    <name type="scientific">Medicago truncatula</name>
    <name type="common">Barrel medic</name>
    <name type="synonym">Medicago tribuloides</name>
    <dbReference type="NCBI Taxonomy" id="3880"/>
    <lineage>
        <taxon>Eukaryota</taxon>
        <taxon>Viridiplantae</taxon>
        <taxon>Streptophyta</taxon>
        <taxon>Embryophyta</taxon>
        <taxon>Tracheophyta</taxon>
        <taxon>Spermatophyta</taxon>
        <taxon>Magnoliopsida</taxon>
        <taxon>eudicotyledons</taxon>
        <taxon>Gunneridae</taxon>
        <taxon>Pentapetalae</taxon>
        <taxon>rosids</taxon>
        <taxon>fabids</taxon>
        <taxon>Fabales</taxon>
        <taxon>Fabaceae</taxon>
        <taxon>Papilionoideae</taxon>
        <taxon>50 kb inversion clade</taxon>
        <taxon>NPAAA clade</taxon>
        <taxon>Hologalegina</taxon>
        <taxon>IRL clade</taxon>
        <taxon>Trifolieae</taxon>
        <taxon>Medicago</taxon>
    </lineage>
</organism>
<keyword evidence="7 13" id="KW-0418">Kinase</keyword>
<dbReference type="PANTHER" id="PTHR43895:SF86">
    <property type="entry name" value="NON-SPECIFIC SERINE_THREONINE PROTEIN KINASE"/>
    <property type="match status" value="1"/>
</dbReference>
<dbReference type="eggNOG" id="KOG0583">
    <property type="taxonomic scope" value="Eukaryota"/>
</dbReference>
<comment type="similarity">
    <text evidence="2">Belongs to the protein kinase superfamily. CAMK Ser/Thr protein kinase family. SNF1 subfamily.</text>
</comment>